<dbReference type="EMBL" id="FOWW01000006">
    <property type="protein sequence ID" value="SFQ34333.1"/>
    <property type="molecule type" value="Genomic_DNA"/>
</dbReference>
<evidence type="ECO:0000313" key="1">
    <source>
        <dbReference type="EMBL" id="SFQ34333.1"/>
    </source>
</evidence>
<dbReference type="STRING" id="587909.SAMN05421810_106207"/>
<organism evidence="1 2">
    <name type="scientific">Amycolatopsis arida</name>
    <dbReference type="NCBI Taxonomy" id="587909"/>
    <lineage>
        <taxon>Bacteria</taxon>
        <taxon>Bacillati</taxon>
        <taxon>Actinomycetota</taxon>
        <taxon>Actinomycetes</taxon>
        <taxon>Pseudonocardiales</taxon>
        <taxon>Pseudonocardiaceae</taxon>
        <taxon>Amycolatopsis</taxon>
    </lineage>
</organism>
<dbReference type="AlphaFoldDB" id="A0A1I5XQW8"/>
<accession>A0A1I5XQW8</accession>
<keyword evidence="2" id="KW-1185">Reference proteome</keyword>
<name>A0A1I5XQW8_9PSEU</name>
<dbReference type="Proteomes" id="UP000198727">
    <property type="component" value="Unassembled WGS sequence"/>
</dbReference>
<protein>
    <submittedName>
        <fullName evidence="1">Uncharacterized protein</fullName>
    </submittedName>
</protein>
<gene>
    <name evidence="1" type="ORF">SAMN05421810_106207</name>
</gene>
<reference evidence="2" key="1">
    <citation type="submission" date="2016-10" db="EMBL/GenBank/DDBJ databases">
        <authorList>
            <person name="Varghese N."/>
            <person name="Submissions S."/>
        </authorList>
    </citation>
    <scope>NUCLEOTIDE SEQUENCE [LARGE SCALE GENOMIC DNA]</scope>
    <source>
        <strain evidence="2">CGMCC 4.5579</strain>
    </source>
</reference>
<evidence type="ECO:0000313" key="2">
    <source>
        <dbReference type="Proteomes" id="UP000198727"/>
    </source>
</evidence>
<sequence length="50" mass="5687">MRVEELELRRNWVHGWAVPAARRRRWRNLTGTASMWAQPGTGSGGKLSVP</sequence>
<dbReference type="RefSeq" id="WP_177216965.1">
    <property type="nucleotide sequence ID" value="NZ_FOWW01000006.1"/>
</dbReference>
<proteinExistence type="predicted"/>